<protein>
    <submittedName>
        <fullName evidence="2">Uncharacterized protein</fullName>
    </submittedName>
</protein>
<dbReference type="EMBL" id="BMSZ01000011">
    <property type="protein sequence ID" value="GGS60466.1"/>
    <property type="molecule type" value="Genomic_DNA"/>
</dbReference>
<evidence type="ECO:0000256" key="1">
    <source>
        <dbReference type="SAM" id="MobiDB-lite"/>
    </source>
</evidence>
<name>A0ABQ2TCC5_STRBA</name>
<accession>A0ABQ2TCC5</accession>
<gene>
    <name evidence="2" type="ORF">GCM10010253_38790</name>
</gene>
<feature type="region of interest" description="Disordered" evidence="1">
    <location>
        <begin position="1"/>
        <end position="24"/>
    </location>
</feature>
<evidence type="ECO:0000313" key="3">
    <source>
        <dbReference type="Proteomes" id="UP000659767"/>
    </source>
</evidence>
<proteinExistence type="predicted"/>
<feature type="compositionally biased region" description="Low complexity" evidence="1">
    <location>
        <begin position="7"/>
        <end position="19"/>
    </location>
</feature>
<evidence type="ECO:0000313" key="2">
    <source>
        <dbReference type="EMBL" id="GGS60466.1"/>
    </source>
</evidence>
<feature type="region of interest" description="Disordered" evidence="1">
    <location>
        <begin position="37"/>
        <end position="58"/>
    </location>
</feature>
<organism evidence="2 3">
    <name type="scientific">Streptomyces badius</name>
    <dbReference type="NCBI Taxonomy" id="1941"/>
    <lineage>
        <taxon>Bacteria</taxon>
        <taxon>Bacillati</taxon>
        <taxon>Actinomycetota</taxon>
        <taxon>Actinomycetes</taxon>
        <taxon>Kitasatosporales</taxon>
        <taxon>Streptomycetaceae</taxon>
        <taxon>Streptomyces</taxon>
    </lineage>
</organism>
<reference evidence="3" key="1">
    <citation type="journal article" date="2019" name="Int. J. Syst. Evol. Microbiol.">
        <title>The Global Catalogue of Microorganisms (GCM) 10K type strain sequencing project: providing services to taxonomists for standard genome sequencing and annotation.</title>
        <authorList>
            <consortium name="The Broad Institute Genomics Platform"/>
            <consortium name="The Broad Institute Genome Sequencing Center for Infectious Disease"/>
            <person name="Wu L."/>
            <person name="Ma J."/>
        </authorList>
    </citation>
    <scope>NUCLEOTIDE SEQUENCE [LARGE SCALE GENOMIC DNA]</scope>
    <source>
        <strain evidence="3">JCM 4350</strain>
    </source>
</reference>
<comment type="caution">
    <text evidence="2">The sequence shown here is derived from an EMBL/GenBank/DDBJ whole genome shotgun (WGS) entry which is preliminary data.</text>
</comment>
<keyword evidence="3" id="KW-1185">Reference proteome</keyword>
<dbReference type="Proteomes" id="UP000659767">
    <property type="component" value="Unassembled WGS sequence"/>
</dbReference>
<sequence length="79" mass="8962">MQTRSRTTGTLTHHGNGLHIPPGRNKTVHLRLRLNGEPVPQSIPHSRSEPHESYPGATAIRRLTKHPRQDKTLFKLLEC</sequence>